<proteinExistence type="predicted"/>
<dbReference type="Proteomes" id="UP000254282">
    <property type="component" value="Unassembled WGS sequence"/>
</dbReference>
<dbReference type="EMBL" id="UFVR01000004">
    <property type="protein sequence ID" value="SUX48151.1"/>
    <property type="molecule type" value="Genomic_DNA"/>
</dbReference>
<name>A0A381FNM5_9FLAO</name>
<keyword evidence="1" id="KW-0812">Transmembrane</keyword>
<evidence type="ECO:0000256" key="1">
    <source>
        <dbReference type="SAM" id="Phobius"/>
    </source>
</evidence>
<dbReference type="AlphaFoldDB" id="A0A381FNM5"/>
<evidence type="ECO:0000313" key="2">
    <source>
        <dbReference type="EMBL" id="SUX48151.1"/>
    </source>
</evidence>
<gene>
    <name evidence="2" type="ORF">NCTC13532_03754</name>
</gene>
<feature type="transmembrane region" description="Helical" evidence="1">
    <location>
        <begin position="13"/>
        <end position="31"/>
    </location>
</feature>
<evidence type="ECO:0000313" key="3">
    <source>
        <dbReference type="Proteomes" id="UP000254282"/>
    </source>
</evidence>
<protein>
    <submittedName>
        <fullName evidence="2">Uncharacterized protein</fullName>
    </submittedName>
</protein>
<keyword evidence="1" id="KW-0472">Membrane</keyword>
<accession>A0A381FNM5</accession>
<sequence>MQSIVLFVRNIKVYLSMFKFIVILLFTLYLLKIQDVENKIISNKESRNYLRLLLFII</sequence>
<organism evidence="2 3">
    <name type="scientific">Chryseobacterium indoltheticum</name>
    <dbReference type="NCBI Taxonomy" id="254"/>
    <lineage>
        <taxon>Bacteria</taxon>
        <taxon>Pseudomonadati</taxon>
        <taxon>Bacteroidota</taxon>
        <taxon>Flavobacteriia</taxon>
        <taxon>Flavobacteriales</taxon>
        <taxon>Weeksellaceae</taxon>
        <taxon>Chryseobacterium group</taxon>
        <taxon>Chryseobacterium</taxon>
    </lineage>
</organism>
<keyword evidence="1" id="KW-1133">Transmembrane helix</keyword>
<reference evidence="2 3" key="1">
    <citation type="submission" date="2018-06" db="EMBL/GenBank/DDBJ databases">
        <authorList>
            <consortium name="Pathogen Informatics"/>
            <person name="Doyle S."/>
        </authorList>
    </citation>
    <scope>NUCLEOTIDE SEQUENCE [LARGE SCALE GENOMIC DNA]</scope>
    <source>
        <strain evidence="2 3">NCTC13532</strain>
    </source>
</reference>
<dbReference type="STRING" id="254.SAMN05421682_107173"/>